<feature type="domain" description="PDZ" evidence="2">
    <location>
        <begin position="73"/>
        <end position="143"/>
    </location>
</feature>
<dbReference type="SUPFAM" id="SSF50156">
    <property type="entry name" value="PDZ domain-like"/>
    <property type="match status" value="1"/>
</dbReference>
<name>A0A816B2J0_ADIRI</name>
<dbReference type="PROSITE" id="PS50106">
    <property type="entry name" value="PDZ"/>
    <property type="match status" value="1"/>
</dbReference>
<evidence type="ECO:0000259" key="2">
    <source>
        <dbReference type="PROSITE" id="PS50106"/>
    </source>
</evidence>
<evidence type="ECO:0000313" key="4">
    <source>
        <dbReference type="Proteomes" id="UP000663828"/>
    </source>
</evidence>
<gene>
    <name evidence="3" type="ORF">XAT740_LOCUS47860</name>
</gene>
<comment type="caution">
    <text evidence="3">The sequence shown here is derived from an EMBL/GenBank/DDBJ whole genome shotgun (WGS) entry which is preliminary data.</text>
</comment>
<evidence type="ECO:0000313" key="3">
    <source>
        <dbReference type="EMBL" id="CAF1602341.1"/>
    </source>
</evidence>
<dbReference type="InterPro" id="IPR001478">
    <property type="entry name" value="PDZ"/>
</dbReference>
<feature type="compositionally biased region" description="Acidic residues" evidence="1">
    <location>
        <begin position="197"/>
        <end position="208"/>
    </location>
</feature>
<dbReference type="EMBL" id="CAJNOR010006730">
    <property type="protein sequence ID" value="CAF1602341.1"/>
    <property type="molecule type" value="Genomic_DNA"/>
</dbReference>
<sequence length="224" mass="24946">MSRIAKTYSSSTGNDGHSIPLTKRRAAQRPSIVEPPDLSEVRKSSIRVGCTNVFLYLNKFLCSSQVKGVEYQMLPVEIEKDAEIGLVLGQIDDERYVFIDEVLPNGMIDMHGVLKEGDYLIQAGSYCLVEIDITTALVLVERAYEEGRKTVSFVAARSQKPNTSSNGVEKKVSNNRNATSYHAPRKGSRAQSFVEYENNEEEEGDEDNNLNGSPNKNGEDDTRF</sequence>
<dbReference type="Gene3D" id="2.30.42.10">
    <property type="match status" value="1"/>
</dbReference>
<dbReference type="CDD" id="cd00136">
    <property type="entry name" value="PDZ_canonical"/>
    <property type="match status" value="1"/>
</dbReference>
<proteinExistence type="predicted"/>
<protein>
    <recommendedName>
        <fullName evidence="2">PDZ domain-containing protein</fullName>
    </recommendedName>
</protein>
<dbReference type="InterPro" id="IPR036034">
    <property type="entry name" value="PDZ_sf"/>
</dbReference>
<feature type="region of interest" description="Disordered" evidence="1">
    <location>
        <begin position="155"/>
        <end position="224"/>
    </location>
</feature>
<evidence type="ECO:0000256" key="1">
    <source>
        <dbReference type="SAM" id="MobiDB-lite"/>
    </source>
</evidence>
<organism evidence="3 4">
    <name type="scientific">Adineta ricciae</name>
    <name type="common">Rotifer</name>
    <dbReference type="NCBI Taxonomy" id="249248"/>
    <lineage>
        <taxon>Eukaryota</taxon>
        <taxon>Metazoa</taxon>
        <taxon>Spiralia</taxon>
        <taxon>Gnathifera</taxon>
        <taxon>Rotifera</taxon>
        <taxon>Eurotatoria</taxon>
        <taxon>Bdelloidea</taxon>
        <taxon>Adinetida</taxon>
        <taxon>Adinetidae</taxon>
        <taxon>Adineta</taxon>
    </lineage>
</organism>
<accession>A0A816B2J0</accession>
<keyword evidence="4" id="KW-1185">Reference proteome</keyword>
<reference evidence="3" key="1">
    <citation type="submission" date="2021-02" db="EMBL/GenBank/DDBJ databases">
        <authorList>
            <person name="Nowell W R."/>
        </authorList>
    </citation>
    <scope>NUCLEOTIDE SEQUENCE</scope>
</reference>
<dbReference type="Proteomes" id="UP000663828">
    <property type="component" value="Unassembled WGS sequence"/>
</dbReference>
<dbReference type="AlphaFoldDB" id="A0A816B2J0"/>
<feature type="region of interest" description="Disordered" evidence="1">
    <location>
        <begin position="1"/>
        <end position="27"/>
    </location>
</feature>